<evidence type="ECO:0000313" key="6">
    <source>
        <dbReference type="Proteomes" id="UP000658997"/>
    </source>
</evidence>
<evidence type="ECO:0000256" key="1">
    <source>
        <dbReference type="SAM" id="MobiDB-lite"/>
    </source>
</evidence>
<dbReference type="EMBL" id="ULHB01000221">
    <property type="protein sequence ID" value="SYW86111.1"/>
    <property type="molecule type" value="Genomic_DNA"/>
</dbReference>
<name>A0A1K0GB61_9BASI</name>
<keyword evidence="6" id="KW-1185">Reference proteome</keyword>
<evidence type="ECO:0000259" key="2">
    <source>
        <dbReference type="SMART" id="SM00672"/>
    </source>
</evidence>
<feature type="compositionally biased region" description="Polar residues" evidence="1">
    <location>
        <begin position="21"/>
        <end position="38"/>
    </location>
</feature>
<accession>A0A1K0GB61</accession>
<dbReference type="PANTHER" id="PTHR12203:SF118">
    <property type="entry name" value="BETA-1,2-XYLOSYLTRANSFERASE 1"/>
    <property type="match status" value="1"/>
</dbReference>
<dbReference type="InterPro" id="IPR006598">
    <property type="entry name" value="CAP10"/>
</dbReference>
<evidence type="ECO:0000313" key="4">
    <source>
        <dbReference type="EMBL" id="SYW86111.1"/>
    </source>
</evidence>
<gene>
    <name evidence="4" type="ORF">UBRO2_05831</name>
    <name evidence="3" type="ORF">UBRO_07522</name>
</gene>
<sequence length="635" mass="71468">MGSHSLKHDLTGPIEGAPRLRSNNSAFDSKQQPSVFQNQRQHQHHHSSQDSAENSKGSAMCMGTIGWKIVGGLVAFGLFIVLSNGVNKSDYQSAPSFLSSSSSMYKYASTPIEDVYAKCAQEKVHPIACKVRHAAHLATQLEARQSSTPEQAVHAYKRRYLRQPPAAFEKWVALALENNATIIDDYDQIEVDIDFLRQAGLVGNRLKMRMLEAKSLLPGYEFGQLSIVDGQAVVFGPDVGPLSSSTLVELLGPVQHVIPDVTVPFNWRAEPRMPHPISSLASAPMELVGAARKDPSEILRRACPSNHISPQRSWDTLEPRFEYCREEPEEIEHLHGFLQSPPNFEPLNKLVPMISRSKMSNFADILAPNVCYASKTYRGYPDTTPWDEKQDSVYWRGTTTGEVQTPTTWARGHRHRMLRYVKQLREAANKLTTGVEKDPFDEIYAPDRTIVPSRESVQVAGNTLPLFDYTDSSVVDAMKRLGAGAFNVSWSRFILADDPTLSSLMAHQVTTGTEGRNTIYEHKFLLDLDGQSMSCRFYQLLASNSLVFKQTIWSEYHDDRLIPWIHYVPLDLRVQNNELPMLLDFFINHAQGRTAAAKIASASRDWAERTLRSIDVSLYYARALIEFAELYHQDT</sequence>
<dbReference type="Proteomes" id="UP000658997">
    <property type="component" value="Unassembled WGS sequence"/>
</dbReference>
<reference evidence="4" key="3">
    <citation type="submission" date="2018-08" db="EMBL/GenBank/DDBJ databases">
        <authorList>
            <person name="Guldener U."/>
        </authorList>
    </citation>
    <scope>NUCLEOTIDE SEQUENCE</scope>
    <source>
        <strain evidence="4">UB2</strain>
    </source>
</reference>
<evidence type="ECO:0000313" key="3">
    <source>
        <dbReference type="EMBL" id="SAM85259.1"/>
    </source>
</evidence>
<dbReference type="SMART" id="SM00672">
    <property type="entry name" value="CAP10"/>
    <property type="match status" value="1"/>
</dbReference>
<proteinExistence type="predicted"/>
<dbReference type="PANTHER" id="PTHR12203">
    <property type="entry name" value="KDEL LYS-ASP-GLU-LEU CONTAINING - RELATED"/>
    <property type="match status" value="1"/>
</dbReference>
<dbReference type="Proteomes" id="UP000179920">
    <property type="component" value="Chromosome XVII"/>
</dbReference>
<feature type="compositionally biased region" description="Basic and acidic residues" evidence="1">
    <location>
        <begin position="1"/>
        <end position="10"/>
    </location>
</feature>
<feature type="domain" description="Glycosyl transferase CAP10" evidence="2">
    <location>
        <begin position="337"/>
        <end position="634"/>
    </location>
</feature>
<evidence type="ECO:0000313" key="5">
    <source>
        <dbReference type="Proteomes" id="UP000179920"/>
    </source>
</evidence>
<feature type="region of interest" description="Disordered" evidence="1">
    <location>
        <begin position="1"/>
        <end position="55"/>
    </location>
</feature>
<reference evidence="3" key="2">
    <citation type="submission" date="2016-04" db="EMBL/GenBank/DDBJ databases">
        <authorList>
            <person name="Evans L.H."/>
            <person name="Alamgir A."/>
            <person name="Owens N."/>
            <person name="Weber N.D."/>
            <person name="Virtaneva K."/>
            <person name="Barbian K."/>
            <person name="Babar A."/>
            <person name="Rosenke K."/>
        </authorList>
    </citation>
    <scope>NUCLEOTIDE SEQUENCE</scope>
    <source>
        <strain evidence="3">UB2112</strain>
    </source>
</reference>
<dbReference type="InterPro" id="IPR051091">
    <property type="entry name" value="O-Glucosyltr/Glycosyltrsf_90"/>
</dbReference>
<dbReference type="AlphaFoldDB" id="A0A1K0GB61"/>
<dbReference type="Pfam" id="PF05686">
    <property type="entry name" value="Glyco_transf_90"/>
    <property type="match status" value="1"/>
</dbReference>
<reference evidence="5" key="1">
    <citation type="submission" date="2016-04" db="EMBL/GenBank/DDBJ databases">
        <authorList>
            <person name="Guldener U."/>
            <person name="Guldener U."/>
        </authorList>
    </citation>
    <scope>NUCLEOTIDE SEQUENCE [LARGE SCALE GENOMIC DNA]</scope>
    <source>
        <strain evidence="5">UB2112</strain>
    </source>
</reference>
<organism evidence="3 5">
    <name type="scientific">Ustilago bromivora</name>
    <dbReference type="NCBI Taxonomy" id="307758"/>
    <lineage>
        <taxon>Eukaryota</taxon>
        <taxon>Fungi</taxon>
        <taxon>Dikarya</taxon>
        <taxon>Basidiomycota</taxon>
        <taxon>Ustilaginomycotina</taxon>
        <taxon>Ustilaginomycetes</taxon>
        <taxon>Ustilaginales</taxon>
        <taxon>Ustilaginaceae</taxon>
        <taxon>Ustilago</taxon>
    </lineage>
</organism>
<dbReference type="OrthoDB" id="541052at2759"/>
<dbReference type="EMBL" id="LT558133">
    <property type="protein sequence ID" value="SAM85259.1"/>
    <property type="molecule type" value="Genomic_DNA"/>
</dbReference>
<protein>
    <submittedName>
        <fullName evidence="3">Related to capsular associated protein</fullName>
    </submittedName>
</protein>